<dbReference type="RefSeq" id="WP_246147256.1">
    <property type="nucleotide sequence ID" value="NZ_BJXX01000057.1"/>
</dbReference>
<feature type="transmembrane region" description="Helical" evidence="1">
    <location>
        <begin position="6"/>
        <end position="29"/>
    </location>
</feature>
<evidence type="ECO:0000256" key="1">
    <source>
        <dbReference type="SAM" id="Phobius"/>
    </source>
</evidence>
<accession>A0A511V5A7</accession>
<reference evidence="2 3" key="1">
    <citation type="submission" date="2019-07" db="EMBL/GenBank/DDBJ databases">
        <title>Whole genome shotgun sequence of Aneurinibacillus danicus NBRC 102444.</title>
        <authorList>
            <person name="Hosoyama A."/>
            <person name="Uohara A."/>
            <person name="Ohji S."/>
            <person name="Ichikawa N."/>
        </authorList>
    </citation>
    <scope>NUCLEOTIDE SEQUENCE [LARGE SCALE GENOMIC DNA]</scope>
    <source>
        <strain evidence="2 3">NBRC 102444</strain>
    </source>
</reference>
<name>A0A511V5A7_9BACL</name>
<dbReference type="AlphaFoldDB" id="A0A511V5A7"/>
<keyword evidence="3" id="KW-1185">Reference proteome</keyword>
<protein>
    <recommendedName>
        <fullName evidence="4">Holin</fullName>
    </recommendedName>
</protein>
<evidence type="ECO:0000313" key="3">
    <source>
        <dbReference type="Proteomes" id="UP000321157"/>
    </source>
</evidence>
<organism evidence="2 3">
    <name type="scientific">Aneurinibacillus danicus</name>
    <dbReference type="NCBI Taxonomy" id="267746"/>
    <lineage>
        <taxon>Bacteria</taxon>
        <taxon>Bacillati</taxon>
        <taxon>Bacillota</taxon>
        <taxon>Bacilli</taxon>
        <taxon>Bacillales</taxon>
        <taxon>Paenibacillaceae</taxon>
        <taxon>Aneurinibacillus group</taxon>
        <taxon>Aneurinibacillus</taxon>
    </lineage>
</organism>
<keyword evidence="1" id="KW-1133">Transmembrane helix</keyword>
<keyword evidence="1" id="KW-0472">Membrane</keyword>
<dbReference type="Pfam" id="PF16079">
    <property type="entry name" value="Phage_holin_5_2"/>
    <property type="match status" value="1"/>
</dbReference>
<feature type="transmembrane region" description="Helical" evidence="1">
    <location>
        <begin position="38"/>
        <end position="56"/>
    </location>
</feature>
<comment type="caution">
    <text evidence="2">The sequence shown here is derived from an EMBL/GenBank/DDBJ whole genome shotgun (WGS) entry which is preliminary data.</text>
</comment>
<evidence type="ECO:0000313" key="2">
    <source>
        <dbReference type="EMBL" id="GEN33939.1"/>
    </source>
</evidence>
<dbReference type="Proteomes" id="UP000321157">
    <property type="component" value="Unassembled WGS sequence"/>
</dbReference>
<sequence>MLTELLSNITLNPALGLVFPALMVLGYVLKQTPHFPDWLIIWVLFIVGMISGVIAIGLNVDGVANGIIAAGMAITSHQAWKQTIERK</sequence>
<dbReference type="InterPro" id="IPR032111">
    <property type="entry name" value="Clostridium_phage_holin"/>
</dbReference>
<evidence type="ECO:0008006" key="4">
    <source>
        <dbReference type="Google" id="ProtNLM"/>
    </source>
</evidence>
<dbReference type="EMBL" id="BJXX01000057">
    <property type="protein sequence ID" value="GEN33939.1"/>
    <property type="molecule type" value="Genomic_DNA"/>
</dbReference>
<keyword evidence="1" id="KW-0812">Transmembrane</keyword>
<proteinExistence type="predicted"/>
<gene>
    <name evidence="2" type="ORF">ADA01nite_13990</name>
</gene>